<protein>
    <submittedName>
        <fullName evidence="3">Uncharacterized protein</fullName>
    </submittedName>
</protein>
<feature type="compositionally biased region" description="Basic and acidic residues" evidence="2">
    <location>
        <begin position="91"/>
        <end position="102"/>
    </location>
</feature>
<feature type="compositionally biased region" description="Polar residues" evidence="2">
    <location>
        <begin position="39"/>
        <end position="48"/>
    </location>
</feature>
<gene>
    <name evidence="3" type="ORF">SAMN04488696_1706</name>
</gene>
<feature type="compositionally biased region" description="Acidic residues" evidence="2">
    <location>
        <begin position="432"/>
        <end position="496"/>
    </location>
</feature>
<feature type="region of interest" description="Disordered" evidence="2">
    <location>
        <begin position="413"/>
        <end position="496"/>
    </location>
</feature>
<dbReference type="RefSeq" id="WP_143072319.1">
    <property type="nucleotide sequence ID" value="NZ_FOUJ01000003.1"/>
</dbReference>
<feature type="coiled-coil region" evidence="1">
    <location>
        <begin position="206"/>
        <end position="303"/>
    </location>
</feature>
<dbReference type="EMBL" id="FOUJ01000003">
    <property type="protein sequence ID" value="SFM58181.1"/>
    <property type="molecule type" value="Genomic_DNA"/>
</dbReference>
<accession>A0A1I4S195</accession>
<keyword evidence="4" id="KW-1185">Reference proteome</keyword>
<evidence type="ECO:0000256" key="2">
    <source>
        <dbReference type="SAM" id="MobiDB-lite"/>
    </source>
</evidence>
<evidence type="ECO:0000313" key="3">
    <source>
        <dbReference type="EMBL" id="SFM58181.1"/>
    </source>
</evidence>
<reference evidence="4" key="1">
    <citation type="submission" date="2016-10" db="EMBL/GenBank/DDBJ databases">
        <authorList>
            <person name="Varghese N."/>
            <person name="Submissions S."/>
        </authorList>
    </citation>
    <scope>NUCLEOTIDE SEQUENCE [LARGE SCALE GENOMIC DNA]</scope>
    <source>
        <strain evidence="4">Mob M</strain>
    </source>
</reference>
<feature type="region of interest" description="Disordered" evidence="2">
    <location>
        <begin position="39"/>
        <end position="105"/>
    </location>
</feature>
<proteinExistence type="predicted"/>
<keyword evidence="1" id="KW-0175">Coiled coil</keyword>
<feature type="compositionally biased region" description="Acidic residues" evidence="2">
    <location>
        <begin position="51"/>
        <end position="72"/>
    </location>
</feature>
<feature type="coiled-coil region" evidence="1">
    <location>
        <begin position="146"/>
        <end position="173"/>
    </location>
</feature>
<dbReference type="Proteomes" id="UP000198535">
    <property type="component" value="Unassembled WGS sequence"/>
</dbReference>
<dbReference type="OrthoDB" id="137788at2157"/>
<feature type="compositionally biased region" description="Basic and acidic residues" evidence="2">
    <location>
        <begin position="73"/>
        <end position="84"/>
    </location>
</feature>
<evidence type="ECO:0000313" key="4">
    <source>
        <dbReference type="Proteomes" id="UP000198535"/>
    </source>
</evidence>
<organism evidence="3 4">
    <name type="scientific">Methanolobus profundi</name>
    <dbReference type="NCBI Taxonomy" id="487685"/>
    <lineage>
        <taxon>Archaea</taxon>
        <taxon>Methanobacteriati</taxon>
        <taxon>Methanobacteriota</taxon>
        <taxon>Stenosarchaea group</taxon>
        <taxon>Methanomicrobia</taxon>
        <taxon>Methanosarcinales</taxon>
        <taxon>Methanosarcinaceae</taxon>
        <taxon>Methanolobus</taxon>
    </lineage>
</organism>
<evidence type="ECO:0000256" key="1">
    <source>
        <dbReference type="SAM" id="Coils"/>
    </source>
</evidence>
<dbReference type="AlphaFoldDB" id="A0A1I4S195"/>
<name>A0A1I4S195_9EURY</name>
<dbReference type="STRING" id="487685.SAMN04488696_1706"/>
<sequence>MKKLGMRIFACFVVLVMLMSILPTGALAVSDNSKNYGEKTISGSNGNGNIADDDQDDDSSDEEEEDYEDDDTTADKIRDRDRDMLNATGDATRKRSESRNSESDYQTVKTNFANIKSKNPNLDTEEAINSTKDYLIGTIDYMIDLLDEDNEYIDDLEDERDNVEDATTREELADSAKNIKEIWNDARKDRVTASSKAIDNKINAVLKTSENLVVRLENEIATMKENGEDVEDLEEMLDEYKELIDDAKENQEQARNTYMNGNGNNGENIREANRYIVKAGEDIKDANAILRKMLQELKQEREGVVVLTGAGTLNAEGNGTAVISGNVSIEIETDEYAKLVIKDLAGDAVIDTDDADYETSNIDSGNSTDNNRAFVFINLTGEVYIEGSRLTVMVRGTDIELTAEGTGTAVLSGVGDYEIDGEEGEWASRYVDDDDESDEEVDDDTVEAEEEEEEEEEEEDTSDDDDEDSDDDTSDDDEEDDEEDDGNTTEVNDTEV</sequence>